<accession>A0ABU4K885</accession>
<evidence type="ECO:0000313" key="1">
    <source>
        <dbReference type="EMBL" id="MDX2293963.1"/>
    </source>
</evidence>
<keyword evidence="2" id="KW-1185">Reference proteome</keyword>
<dbReference type="Proteomes" id="UP001278571">
    <property type="component" value="Unassembled WGS sequence"/>
</dbReference>
<dbReference type="EMBL" id="JAWJZF010000372">
    <property type="protein sequence ID" value="MDX2293963.1"/>
    <property type="molecule type" value="Genomic_DNA"/>
</dbReference>
<evidence type="ECO:0000313" key="2">
    <source>
        <dbReference type="Proteomes" id="UP001278571"/>
    </source>
</evidence>
<protein>
    <submittedName>
        <fullName evidence="1">Uncharacterized protein</fullName>
    </submittedName>
</protein>
<proteinExistence type="predicted"/>
<dbReference type="RefSeq" id="WP_319010270.1">
    <property type="nucleotide sequence ID" value="NZ_JAWJZF010000372.1"/>
</dbReference>
<organism evidence="1 2">
    <name type="scientific">Streptomyces roseolus</name>
    <dbReference type="NCBI Taxonomy" id="67358"/>
    <lineage>
        <taxon>Bacteria</taxon>
        <taxon>Bacillati</taxon>
        <taxon>Actinomycetota</taxon>
        <taxon>Actinomycetes</taxon>
        <taxon>Kitasatosporales</taxon>
        <taxon>Streptomycetaceae</taxon>
        <taxon>Streptomyces</taxon>
    </lineage>
</organism>
<gene>
    <name evidence="1" type="ORF">R2363_17500</name>
</gene>
<comment type="caution">
    <text evidence="1">The sequence shown here is derived from an EMBL/GenBank/DDBJ whole genome shotgun (WGS) entry which is preliminary data.</text>
</comment>
<sequence>MGGNSWWQTGPYESDLAVAFRRAQEAELARDDRGFPGRTVEELWRSEDWAEYIFTGGTATVLDQIRTVAATEPEEGPYMRPLTEEEVRAWCPHGRPTRAEWKAALRADAYLDDLFPTRGLGRCTVLYEDGAPAEIGYWGVTAD</sequence>
<name>A0ABU4K885_9ACTN</name>
<reference evidence="1 2" key="1">
    <citation type="submission" date="2023-10" db="EMBL/GenBank/DDBJ databases">
        <authorList>
            <person name="Wang X.X."/>
        </authorList>
    </citation>
    <scope>NUCLEOTIDE SEQUENCE [LARGE SCALE GENOMIC DNA]</scope>
    <source>
        <strain evidence="1 2">NBRC 12816</strain>
    </source>
</reference>